<comment type="caution">
    <text evidence="2">The sequence shown here is derived from an EMBL/GenBank/DDBJ whole genome shotgun (WGS) entry which is preliminary data.</text>
</comment>
<dbReference type="EMBL" id="VNIP01000018">
    <property type="protein sequence ID" value="KAA1175382.1"/>
    <property type="molecule type" value="Genomic_DNA"/>
</dbReference>
<evidence type="ECO:0000259" key="1">
    <source>
        <dbReference type="Pfam" id="PF17754"/>
    </source>
</evidence>
<organism evidence="2 3">
    <name type="scientific">Rhizobium tropici</name>
    <dbReference type="NCBI Taxonomy" id="398"/>
    <lineage>
        <taxon>Bacteria</taxon>
        <taxon>Pseudomonadati</taxon>
        <taxon>Pseudomonadota</taxon>
        <taxon>Alphaproteobacteria</taxon>
        <taxon>Hyphomicrobiales</taxon>
        <taxon>Rhizobiaceae</taxon>
        <taxon>Rhizobium/Agrobacterium group</taxon>
        <taxon>Rhizobium</taxon>
    </lineage>
</organism>
<dbReference type="Proteomes" id="UP000323608">
    <property type="component" value="Unassembled WGS sequence"/>
</dbReference>
<evidence type="ECO:0000313" key="3">
    <source>
        <dbReference type="Proteomes" id="UP000323608"/>
    </source>
</evidence>
<feature type="domain" description="MftR C-terminal" evidence="1">
    <location>
        <begin position="31"/>
        <end position="138"/>
    </location>
</feature>
<proteinExistence type="predicted"/>
<dbReference type="OrthoDB" id="9811084at2"/>
<dbReference type="RefSeq" id="WP_149637875.1">
    <property type="nucleotide sequence ID" value="NZ_VNIP01000018.1"/>
</dbReference>
<dbReference type="Gene3D" id="1.10.357.10">
    <property type="entry name" value="Tetracycline Repressor, domain 2"/>
    <property type="match status" value="1"/>
</dbReference>
<dbReference type="AlphaFoldDB" id="A0A5B0VL38"/>
<protein>
    <submittedName>
        <fullName evidence="2">TetR family transcriptional regulator</fullName>
    </submittedName>
</protein>
<sequence>FESKDEILLSMLSGIGEMLTDAVRKSPLDSAPIDAVRNAVIGVCNAIPSTDMIELDRLMRTSVSVQARKQAFYVQQEGEIYAALRERWPEPERSMALRAVAMLAVGAMRVAGDIFTQENGERPLAELLENIFRSVASEIR</sequence>
<feature type="non-terminal residue" evidence="2">
    <location>
        <position position="1"/>
    </location>
</feature>
<accession>A0A5B0VL38</accession>
<reference evidence="2 3" key="1">
    <citation type="submission" date="2019-07" db="EMBL/GenBank/DDBJ databases">
        <title>The Draft Genome Sequence of Rhizobium tropici SARCC-755 Associated with Superior Nodulation on Pigeonpea (Cajanus cajan (L.) Millsp.).</title>
        <authorList>
            <person name="Bopape F.L."/>
            <person name="Hassen A.I."/>
            <person name="Swanevelder Z.H."/>
            <person name="Gwata E.T."/>
        </authorList>
    </citation>
    <scope>NUCLEOTIDE SEQUENCE [LARGE SCALE GENOMIC DNA]</scope>
    <source>
        <strain evidence="2 3">SARCC-755</strain>
    </source>
</reference>
<gene>
    <name evidence="2" type="ORF">FP026_28240</name>
</gene>
<evidence type="ECO:0000313" key="2">
    <source>
        <dbReference type="EMBL" id="KAA1175382.1"/>
    </source>
</evidence>
<dbReference type="InterPro" id="IPR041347">
    <property type="entry name" value="MftR_C"/>
</dbReference>
<name>A0A5B0VL38_RHITR</name>
<dbReference type="Pfam" id="PF17754">
    <property type="entry name" value="TetR_C_14"/>
    <property type="match status" value="1"/>
</dbReference>